<gene>
    <name evidence="1" type="ORF">G7Y82_20840</name>
</gene>
<keyword evidence="2" id="KW-1185">Reference proteome</keyword>
<name>A0A969WCB6_9GAMM</name>
<protein>
    <submittedName>
        <fullName evidence="1">Uncharacterized protein</fullName>
    </submittedName>
</protein>
<reference evidence="1" key="1">
    <citation type="submission" date="2020-03" db="EMBL/GenBank/DDBJ databases">
        <title>Solimonas marina sp. nov., isolated from deep seawater of the Pacific Ocean.</title>
        <authorList>
            <person name="Liu X."/>
            <person name="Lai Q."/>
            <person name="Sun F."/>
            <person name="Gai Y."/>
            <person name="Li G."/>
            <person name="Shao Z."/>
        </authorList>
    </citation>
    <scope>NUCLEOTIDE SEQUENCE</scope>
    <source>
        <strain evidence="1">C16B3</strain>
    </source>
</reference>
<accession>A0A969WCB6</accession>
<evidence type="ECO:0000313" key="1">
    <source>
        <dbReference type="EMBL" id="NKF24761.1"/>
    </source>
</evidence>
<dbReference type="AlphaFoldDB" id="A0A969WCB6"/>
<organism evidence="1 2">
    <name type="scientific">Solimonas marina</name>
    <dbReference type="NCBI Taxonomy" id="2714601"/>
    <lineage>
        <taxon>Bacteria</taxon>
        <taxon>Pseudomonadati</taxon>
        <taxon>Pseudomonadota</taxon>
        <taxon>Gammaproteobacteria</taxon>
        <taxon>Nevskiales</taxon>
        <taxon>Nevskiaceae</taxon>
        <taxon>Solimonas</taxon>
    </lineage>
</organism>
<dbReference type="Proteomes" id="UP000653472">
    <property type="component" value="Unassembled WGS sequence"/>
</dbReference>
<evidence type="ECO:0000313" key="2">
    <source>
        <dbReference type="Proteomes" id="UP000653472"/>
    </source>
</evidence>
<sequence>MAVLVEAISVIVKISAIQEKMQGGWPAFLGLVPNKTLCADNEIARVGFMSPKDVEAFIDKLQAAGLEFLKNGESIDIAVADQTSGFTARCMWAEFGRINYEDKEDQLVSACRLFESELQNFVTPREWQYEGSISQTVGMTPNGLDPANMEFLRHENGMDVYRNPATGKEVFVARSSESQQA</sequence>
<proteinExistence type="predicted"/>
<dbReference type="EMBL" id="JAAVXB010000021">
    <property type="protein sequence ID" value="NKF24761.1"/>
    <property type="molecule type" value="Genomic_DNA"/>
</dbReference>
<dbReference type="RefSeq" id="WP_168150069.1">
    <property type="nucleotide sequence ID" value="NZ_JAAVXB010000021.1"/>
</dbReference>
<comment type="caution">
    <text evidence="1">The sequence shown here is derived from an EMBL/GenBank/DDBJ whole genome shotgun (WGS) entry which is preliminary data.</text>
</comment>